<protein>
    <submittedName>
        <fullName evidence="2">10804_t:CDS:1</fullName>
    </submittedName>
</protein>
<evidence type="ECO:0000313" key="3">
    <source>
        <dbReference type="Proteomes" id="UP000789572"/>
    </source>
</evidence>
<dbReference type="AlphaFoldDB" id="A0A9N9GYI0"/>
<reference evidence="2" key="1">
    <citation type="submission" date="2021-06" db="EMBL/GenBank/DDBJ databases">
        <authorList>
            <person name="Kallberg Y."/>
            <person name="Tangrot J."/>
            <person name="Rosling A."/>
        </authorList>
    </citation>
    <scope>NUCLEOTIDE SEQUENCE</scope>
    <source>
        <strain evidence="2">IA702</strain>
    </source>
</reference>
<proteinExistence type="predicted"/>
<dbReference type="EMBL" id="CAJVPJ010003075">
    <property type="protein sequence ID" value="CAG8634320.1"/>
    <property type="molecule type" value="Genomic_DNA"/>
</dbReference>
<feature type="region of interest" description="Disordered" evidence="1">
    <location>
        <begin position="67"/>
        <end position="104"/>
    </location>
</feature>
<gene>
    <name evidence="2" type="ORF">POCULU_LOCUS9069</name>
</gene>
<name>A0A9N9GYI0_9GLOM</name>
<sequence length="104" mass="11468">KVGITSDPIQKFINVLIIDVSVRTGKFFNVKTGTVGSILIVLLEYSSYPFPAFIVSSVDIAQQMLANSSTNDTDEPESTINVDSDTDYEEIINDNKNQPKPKLN</sequence>
<dbReference type="Proteomes" id="UP000789572">
    <property type="component" value="Unassembled WGS sequence"/>
</dbReference>
<keyword evidence="3" id="KW-1185">Reference proteome</keyword>
<organism evidence="2 3">
    <name type="scientific">Paraglomus occultum</name>
    <dbReference type="NCBI Taxonomy" id="144539"/>
    <lineage>
        <taxon>Eukaryota</taxon>
        <taxon>Fungi</taxon>
        <taxon>Fungi incertae sedis</taxon>
        <taxon>Mucoromycota</taxon>
        <taxon>Glomeromycotina</taxon>
        <taxon>Glomeromycetes</taxon>
        <taxon>Paraglomerales</taxon>
        <taxon>Paraglomeraceae</taxon>
        <taxon>Paraglomus</taxon>
    </lineage>
</organism>
<comment type="caution">
    <text evidence="2">The sequence shown here is derived from an EMBL/GenBank/DDBJ whole genome shotgun (WGS) entry which is preliminary data.</text>
</comment>
<feature type="non-terminal residue" evidence="2">
    <location>
        <position position="104"/>
    </location>
</feature>
<evidence type="ECO:0000313" key="2">
    <source>
        <dbReference type="EMBL" id="CAG8634320.1"/>
    </source>
</evidence>
<accession>A0A9N9GYI0</accession>
<evidence type="ECO:0000256" key="1">
    <source>
        <dbReference type="SAM" id="MobiDB-lite"/>
    </source>
</evidence>